<dbReference type="AlphaFoldDB" id="V8QN47"/>
<dbReference type="eggNOG" id="ENOG5031IMZ">
    <property type="taxonomic scope" value="Bacteria"/>
</dbReference>
<proteinExistence type="predicted"/>
<comment type="caution">
    <text evidence="1">The sequence shown here is derived from an EMBL/GenBank/DDBJ whole genome shotgun (WGS) entry which is preliminary data.</text>
</comment>
<gene>
    <name evidence="1" type="ORF">W822_17355</name>
</gene>
<accession>V8QN47</accession>
<protein>
    <recommendedName>
        <fullName evidence="3">RiboL-PSP-HEPN domain-containing protein</fullName>
    </recommendedName>
</protein>
<dbReference type="STRING" id="1424334.W822_17355"/>
<dbReference type="EMBL" id="AYXT01000012">
    <property type="protein sequence ID" value="ETF01052.1"/>
    <property type="molecule type" value="Genomic_DNA"/>
</dbReference>
<dbReference type="HOGENOM" id="CLU_129202_0_0_4"/>
<name>V8QN47_9BURK</name>
<dbReference type="OrthoDB" id="1354489at2"/>
<evidence type="ECO:0000313" key="1">
    <source>
        <dbReference type="EMBL" id="ETF01052.1"/>
    </source>
</evidence>
<reference evidence="1 2" key="1">
    <citation type="journal article" date="2014" name="Genome Announc.">
        <title>Draft Genome Sequence of Advenella kashmirensis Strain W13003, a Polycyclic Aromatic Hydrocarbon-Degrading Bacterium.</title>
        <authorList>
            <person name="Wang X."/>
            <person name="Jin D."/>
            <person name="Zhou L."/>
            <person name="Wu L."/>
            <person name="An W."/>
            <person name="Zhao L."/>
        </authorList>
    </citation>
    <scope>NUCLEOTIDE SEQUENCE [LARGE SCALE GENOMIC DNA]</scope>
    <source>
        <strain evidence="1 2">W13003</strain>
    </source>
</reference>
<dbReference type="Proteomes" id="UP000018733">
    <property type="component" value="Unassembled WGS sequence"/>
</dbReference>
<keyword evidence="2" id="KW-1185">Reference proteome</keyword>
<evidence type="ECO:0000313" key="2">
    <source>
        <dbReference type="Proteomes" id="UP000018733"/>
    </source>
</evidence>
<organism evidence="1 2">
    <name type="scientific">Advenella kashmirensis W13003</name>
    <dbReference type="NCBI Taxonomy" id="1424334"/>
    <lineage>
        <taxon>Bacteria</taxon>
        <taxon>Pseudomonadati</taxon>
        <taxon>Pseudomonadota</taxon>
        <taxon>Betaproteobacteria</taxon>
        <taxon>Burkholderiales</taxon>
        <taxon>Alcaligenaceae</taxon>
    </lineage>
</organism>
<sequence length="170" mass="19102">MHEFDELAEHCAIFTLDALRIANEATVEALHTSGATRLVQTLKMIQLQKVILAVGMFSIFEASLQSRLDCRDGFREAKSELERQGENDLKEGFEDLIDAINALKHGEGRSYKKLVAKAKKLPFRVKQPNEAFYFEGDISEPDTLIQVDDAFVQHCGTVISTVYKVVIGRN</sequence>
<dbReference type="RefSeq" id="WP_024006409.1">
    <property type="nucleotide sequence ID" value="NZ_KI650981.1"/>
</dbReference>
<evidence type="ECO:0008006" key="3">
    <source>
        <dbReference type="Google" id="ProtNLM"/>
    </source>
</evidence>